<dbReference type="Gene3D" id="3.40.367.20">
    <property type="match status" value="1"/>
</dbReference>
<dbReference type="GO" id="GO:0004340">
    <property type="term" value="F:glucokinase activity"/>
    <property type="evidence" value="ECO:0007669"/>
    <property type="project" value="UniProtKB-UniRule"/>
</dbReference>
<dbReference type="InterPro" id="IPR003836">
    <property type="entry name" value="Glucokinase"/>
</dbReference>
<evidence type="ECO:0000313" key="5">
    <source>
        <dbReference type="EMBL" id="EAR20717.1"/>
    </source>
</evidence>
<dbReference type="SUPFAM" id="SSF53067">
    <property type="entry name" value="Actin-like ATPase domain"/>
    <property type="match status" value="1"/>
</dbReference>
<dbReference type="RefSeq" id="WP_005003111.1">
    <property type="nucleotide sequence ID" value="NZ_CH672427.1"/>
</dbReference>
<dbReference type="GO" id="GO:0006096">
    <property type="term" value="P:glycolytic process"/>
    <property type="evidence" value="ECO:0007669"/>
    <property type="project" value="UniProtKB-UniRule"/>
</dbReference>
<gene>
    <name evidence="3" type="primary">glk</name>
    <name evidence="5" type="ORF">NB231_12541</name>
</gene>
<evidence type="ECO:0000256" key="1">
    <source>
        <dbReference type="ARBA" id="ARBA00022679"/>
    </source>
</evidence>
<sequence>MILAGDIGGTSTRLAFFELQGERLAIVAGKTYRSRNYDSLAQVVRQFEKDYGCTGIRHAAFGVAGPVRDRQAKTTNLPWLIDSAKLARELDLQSKNVDLINDLEANAWGAMALAPADLTVLNQGNPNITGNAAVIAVGTGLGEAGLYWDGQRHRAFASEGGHVDFAPRDELEIDLLHYLLQRYRRVSYERVLSGPGLHTIYRFLRNTGRGDESQQLAEAMRAKDPAAVISQAALKGEDALCVQALDLFVAIYGAAAGNLALKLMASAGVYLGGGIAPRIIEKLKGPEFMAAFTGKGRMKDLLQEIPVRVIMNDQTALLGAARCAALKAGLL</sequence>
<evidence type="ECO:0000256" key="3">
    <source>
        <dbReference type="HAMAP-Rule" id="MF_00524"/>
    </source>
</evidence>
<dbReference type="HOGENOM" id="CLU_042582_0_0_6"/>
<evidence type="ECO:0000256" key="2">
    <source>
        <dbReference type="ARBA" id="ARBA00022777"/>
    </source>
</evidence>
<evidence type="ECO:0000256" key="4">
    <source>
        <dbReference type="RuleBase" id="RU004046"/>
    </source>
</evidence>
<dbReference type="OrthoDB" id="9800595at2"/>
<dbReference type="PANTHER" id="PTHR47363">
    <property type="entry name" value="GLUCOKINASE"/>
    <property type="match status" value="1"/>
</dbReference>
<proteinExistence type="inferred from homology"/>
<dbReference type="EC" id="2.7.1.2" evidence="3"/>
<dbReference type="GO" id="GO:0005737">
    <property type="term" value="C:cytoplasm"/>
    <property type="evidence" value="ECO:0007669"/>
    <property type="project" value="UniProtKB-SubCell"/>
</dbReference>
<keyword evidence="6" id="KW-1185">Reference proteome</keyword>
<organism evidence="5 6">
    <name type="scientific">Nitrococcus mobilis Nb-231</name>
    <dbReference type="NCBI Taxonomy" id="314278"/>
    <lineage>
        <taxon>Bacteria</taxon>
        <taxon>Pseudomonadati</taxon>
        <taxon>Pseudomonadota</taxon>
        <taxon>Gammaproteobacteria</taxon>
        <taxon>Chromatiales</taxon>
        <taxon>Ectothiorhodospiraceae</taxon>
        <taxon>Nitrococcus</taxon>
    </lineage>
</organism>
<name>A4BU43_9GAMM</name>
<dbReference type="STRING" id="314278.NB231_12541"/>
<dbReference type="EMBL" id="AAOF01000017">
    <property type="protein sequence ID" value="EAR20717.1"/>
    <property type="molecule type" value="Genomic_DNA"/>
</dbReference>
<dbReference type="Proteomes" id="UP000003374">
    <property type="component" value="Unassembled WGS sequence"/>
</dbReference>
<comment type="catalytic activity">
    <reaction evidence="3">
        <text>D-glucose + ATP = D-glucose 6-phosphate + ADP + H(+)</text>
        <dbReference type="Rhea" id="RHEA:17825"/>
        <dbReference type="ChEBI" id="CHEBI:4167"/>
        <dbReference type="ChEBI" id="CHEBI:15378"/>
        <dbReference type="ChEBI" id="CHEBI:30616"/>
        <dbReference type="ChEBI" id="CHEBI:61548"/>
        <dbReference type="ChEBI" id="CHEBI:456216"/>
        <dbReference type="EC" id="2.7.1.2"/>
    </reaction>
</comment>
<dbReference type="InterPro" id="IPR043129">
    <property type="entry name" value="ATPase_NBD"/>
</dbReference>
<dbReference type="AlphaFoldDB" id="A4BU43"/>
<dbReference type="CDD" id="cd24008">
    <property type="entry name" value="ASKHA_NBD_GLK"/>
    <property type="match status" value="1"/>
</dbReference>
<dbReference type="Gene3D" id="3.30.420.40">
    <property type="match status" value="1"/>
</dbReference>
<evidence type="ECO:0000313" key="6">
    <source>
        <dbReference type="Proteomes" id="UP000003374"/>
    </source>
</evidence>
<keyword evidence="3" id="KW-0963">Cytoplasm</keyword>
<dbReference type="PANTHER" id="PTHR47363:SF1">
    <property type="entry name" value="GLUCOKINASE"/>
    <property type="match status" value="1"/>
</dbReference>
<feature type="binding site" evidence="3">
    <location>
        <begin position="5"/>
        <end position="10"/>
    </location>
    <ligand>
        <name>ATP</name>
        <dbReference type="ChEBI" id="CHEBI:30616"/>
    </ligand>
</feature>
<keyword evidence="2 3" id="KW-0418">Kinase</keyword>
<dbReference type="Pfam" id="PF02685">
    <property type="entry name" value="Glucokinase"/>
    <property type="match status" value="1"/>
</dbReference>
<dbReference type="GO" id="GO:0005536">
    <property type="term" value="F:D-glucose binding"/>
    <property type="evidence" value="ECO:0007669"/>
    <property type="project" value="InterPro"/>
</dbReference>
<keyword evidence="1 3" id="KW-0808">Transferase</keyword>
<protein>
    <recommendedName>
        <fullName evidence="3">Glucokinase</fullName>
        <ecNumber evidence="3">2.7.1.2</ecNumber>
    </recommendedName>
    <alternativeName>
        <fullName evidence="3">Glucose kinase</fullName>
    </alternativeName>
</protein>
<keyword evidence="3" id="KW-0547">Nucleotide-binding</keyword>
<comment type="caution">
    <text evidence="5">The sequence shown here is derived from an EMBL/GenBank/DDBJ whole genome shotgun (WGS) entry which is preliminary data.</text>
</comment>
<reference evidence="5 6" key="1">
    <citation type="submission" date="2006-02" db="EMBL/GenBank/DDBJ databases">
        <authorList>
            <person name="Waterbury J."/>
            <person name="Ferriera S."/>
            <person name="Johnson J."/>
            <person name="Kravitz S."/>
            <person name="Halpern A."/>
            <person name="Remington K."/>
            <person name="Beeson K."/>
            <person name="Tran B."/>
            <person name="Rogers Y.-H."/>
            <person name="Friedman R."/>
            <person name="Venter J.C."/>
        </authorList>
    </citation>
    <scope>NUCLEOTIDE SEQUENCE [LARGE SCALE GENOMIC DNA]</scope>
    <source>
        <strain evidence="5 6">Nb-231</strain>
    </source>
</reference>
<dbReference type="NCBIfam" id="TIGR00749">
    <property type="entry name" value="glk"/>
    <property type="match status" value="1"/>
</dbReference>
<keyword evidence="3" id="KW-0067">ATP-binding</keyword>
<accession>A4BU43</accession>
<dbReference type="eggNOG" id="COG0837">
    <property type="taxonomic scope" value="Bacteria"/>
</dbReference>
<dbReference type="HAMAP" id="MF_00524">
    <property type="entry name" value="Glucokinase"/>
    <property type="match status" value="1"/>
</dbReference>
<keyword evidence="3" id="KW-0324">Glycolysis</keyword>
<comment type="subcellular location">
    <subcellularLocation>
        <location evidence="3">Cytoplasm</location>
    </subcellularLocation>
</comment>
<dbReference type="GO" id="GO:0005524">
    <property type="term" value="F:ATP binding"/>
    <property type="evidence" value="ECO:0007669"/>
    <property type="project" value="UniProtKB-UniRule"/>
</dbReference>
<comment type="similarity">
    <text evidence="3 4">Belongs to the bacterial glucokinase family.</text>
</comment>